<dbReference type="SUPFAM" id="SSF55874">
    <property type="entry name" value="ATPase domain of HSP90 chaperone/DNA topoisomerase II/histidine kinase"/>
    <property type="match status" value="1"/>
</dbReference>
<name>A0A919EM96_9GAMM</name>
<dbReference type="InterPro" id="IPR003660">
    <property type="entry name" value="HAMP_dom"/>
</dbReference>
<evidence type="ECO:0000256" key="7">
    <source>
        <dbReference type="ARBA" id="ARBA00022777"/>
    </source>
</evidence>
<evidence type="ECO:0000256" key="11">
    <source>
        <dbReference type="SAM" id="Phobius"/>
    </source>
</evidence>
<evidence type="ECO:0000259" key="12">
    <source>
        <dbReference type="PROSITE" id="PS50109"/>
    </source>
</evidence>
<dbReference type="SMART" id="SM00388">
    <property type="entry name" value="HisKA"/>
    <property type="match status" value="1"/>
</dbReference>
<dbReference type="SMART" id="SM00387">
    <property type="entry name" value="HATPase_c"/>
    <property type="match status" value="1"/>
</dbReference>
<dbReference type="GO" id="GO:0005886">
    <property type="term" value="C:plasma membrane"/>
    <property type="evidence" value="ECO:0007669"/>
    <property type="project" value="TreeGrafter"/>
</dbReference>
<dbReference type="Pfam" id="PF02518">
    <property type="entry name" value="HATPase_c"/>
    <property type="match status" value="1"/>
</dbReference>
<reference evidence="14" key="2">
    <citation type="submission" date="2020-09" db="EMBL/GenBank/DDBJ databases">
        <authorList>
            <person name="Sun Q."/>
            <person name="Kim S."/>
        </authorList>
    </citation>
    <scope>NUCLEOTIDE SEQUENCE</scope>
    <source>
        <strain evidence="14">KCTC 42731</strain>
    </source>
</reference>
<dbReference type="InterPro" id="IPR050428">
    <property type="entry name" value="TCS_sensor_his_kinase"/>
</dbReference>
<evidence type="ECO:0000256" key="2">
    <source>
        <dbReference type="ARBA" id="ARBA00004141"/>
    </source>
</evidence>
<gene>
    <name evidence="14" type="ORF">GCM10017161_27300</name>
</gene>
<comment type="catalytic activity">
    <reaction evidence="1">
        <text>ATP + protein L-histidine = ADP + protein N-phospho-L-histidine.</text>
        <dbReference type="EC" id="2.7.13.3"/>
    </reaction>
</comment>
<organism evidence="14 15">
    <name type="scientific">Thalassotalea marina</name>
    <dbReference type="NCBI Taxonomy" id="1673741"/>
    <lineage>
        <taxon>Bacteria</taxon>
        <taxon>Pseudomonadati</taxon>
        <taxon>Pseudomonadota</taxon>
        <taxon>Gammaproteobacteria</taxon>
        <taxon>Alteromonadales</taxon>
        <taxon>Colwelliaceae</taxon>
        <taxon>Thalassotalea</taxon>
    </lineage>
</organism>
<dbReference type="PANTHER" id="PTHR45436">
    <property type="entry name" value="SENSOR HISTIDINE KINASE YKOH"/>
    <property type="match status" value="1"/>
</dbReference>
<keyword evidence="15" id="KW-1185">Reference proteome</keyword>
<evidence type="ECO:0000256" key="5">
    <source>
        <dbReference type="ARBA" id="ARBA00022679"/>
    </source>
</evidence>
<dbReference type="CDD" id="cd00075">
    <property type="entry name" value="HATPase"/>
    <property type="match status" value="1"/>
</dbReference>
<comment type="subcellular location">
    <subcellularLocation>
        <location evidence="2">Membrane</location>
        <topology evidence="2">Multi-pass membrane protein</topology>
    </subcellularLocation>
</comment>
<evidence type="ECO:0000256" key="9">
    <source>
        <dbReference type="ARBA" id="ARBA00023012"/>
    </source>
</evidence>
<proteinExistence type="predicted"/>
<feature type="domain" description="HAMP" evidence="13">
    <location>
        <begin position="159"/>
        <end position="212"/>
    </location>
</feature>
<dbReference type="InterPro" id="IPR036097">
    <property type="entry name" value="HisK_dim/P_sf"/>
</dbReference>
<evidence type="ECO:0000256" key="3">
    <source>
        <dbReference type="ARBA" id="ARBA00012438"/>
    </source>
</evidence>
<dbReference type="AlphaFoldDB" id="A0A919EM96"/>
<dbReference type="PROSITE" id="PS50109">
    <property type="entry name" value="HIS_KIN"/>
    <property type="match status" value="1"/>
</dbReference>
<dbReference type="PROSITE" id="PS50885">
    <property type="entry name" value="HAMP"/>
    <property type="match status" value="1"/>
</dbReference>
<protein>
    <recommendedName>
        <fullName evidence="3">histidine kinase</fullName>
        <ecNumber evidence="3">2.7.13.3</ecNumber>
    </recommendedName>
</protein>
<evidence type="ECO:0000256" key="1">
    <source>
        <dbReference type="ARBA" id="ARBA00000085"/>
    </source>
</evidence>
<dbReference type="GO" id="GO:0000155">
    <property type="term" value="F:phosphorelay sensor kinase activity"/>
    <property type="evidence" value="ECO:0007669"/>
    <property type="project" value="InterPro"/>
</dbReference>
<evidence type="ECO:0000256" key="4">
    <source>
        <dbReference type="ARBA" id="ARBA00022553"/>
    </source>
</evidence>
<evidence type="ECO:0000313" key="15">
    <source>
        <dbReference type="Proteomes" id="UP000623842"/>
    </source>
</evidence>
<dbReference type="CDD" id="cd00082">
    <property type="entry name" value="HisKA"/>
    <property type="match status" value="1"/>
</dbReference>
<dbReference type="EC" id="2.7.13.3" evidence="3"/>
<dbReference type="InterPro" id="IPR005467">
    <property type="entry name" value="His_kinase_dom"/>
</dbReference>
<dbReference type="PRINTS" id="PR00344">
    <property type="entry name" value="BCTRLSENSOR"/>
</dbReference>
<dbReference type="Proteomes" id="UP000623842">
    <property type="component" value="Unassembled WGS sequence"/>
</dbReference>
<dbReference type="EMBL" id="BNCK01000006">
    <property type="protein sequence ID" value="GHF97633.1"/>
    <property type="molecule type" value="Genomic_DNA"/>
</dbReference>
<comment type="caution">
    <text evidence="14">The sequence shown here is derived from an EMBL/GenBank/DDBJ whole genome shotgun (WGS) entry which is preliminary data.</text>
</comment>
<evidence type="ECO:0000256" key="6">
    <source>
        <dbReference type="ARBA" id="ARBA00022692"/>
    </source>
</evidence>
<keyword evidence="9" id="KW-0902">Two-component regulatory system</keyword>
<feature type="domain" description="Histidine kinase" evidence="12">
    <location>
        <begin position="220"/>
        <end position="420"/>
    </location>
</feature>
<dbReference type="InterPro" id="IPR003661">
    <property type="entry name" value="HisK_dim/P_dom"/>
</dbReference>
<feature type="transmembrane region" description="Helical" evidence="11">
    <location>
        <begin position="141"/>
        <end position="162"/>
    </location>
</feature>
<dbReference type="SMART" id="SM00304">
    <property type="entry name" value="HAMP"/>
    <property type="match status" value="1"/>
</dbReference>
<dbReference type="InterPro" id="IPR004358">
    <property type="entry name" value="Sig_transdc_His_kin-like_C"/>
</dbReference>
<dbReference type="SUPFAM" id="SSF47384">
    <property type="entry name" value="Homodimeric domain of signal transducing histidine kinase"/>
    <property type="match status" value="1"/>
</dbReference>
<dbReference type="Gene3D" id="1.10.287.130">
    <property type="match status" value="1"/>
</dbReference>
<reference evidence="14" key="1">
    <citation type="journal article" date="2014" name="Int. J. Syst. Evol. Microbiol.">
        <title>Complete genome sequence of Corynebacterium casei LMG S-19264T (=DSM 44701T), isolated from a smear-ripened cheese.</title>
        <authorList>
            <consortium name="US DOE Joint Genome Institute (JGI-PGF)"/>
            <person name="Walter F."/>
            <person name="Albersmeier A."/>
            <person name="Kalinowski J."/>
            <person name="Ruckert C."/>
        </authorList>
    </citation>
    <scope>NUCLEOTIDE SEQUENCE</scope>
    <source>
        <strain evidence="14">KCTC 42731</strain>
    </source>
</reference>
<sequence length="420" mass="46668">MISEDFAELASQGSLQGLSSDIEQSFYIDDTGKVNIDDSEVVLKWGFDALYSNMGYRLIEKESGKEVFRSAPEGVKSALIDKIPLEVAAGFYNLSDPDLNGYRTEIHIQEKAYWLDLAQTKLIGQLANEAILPAVMDSSTFAIAIAFILFLTVNIVAIKLIVKPVKSLSSQVSRIQPENLTQRVTTENLPTEFLPIAKAFNQALEKVEGVFNEQKRFIADAAHELRTPLTVLLSRLQLSLEESKLKQELMTDTKYMARIVEQLLDLSRAQNIAERKSQNVDLLPVIKDVMGMLVPLAMELDHQLEFVNKVPSCVVNVDEGEISVVIKNLIENAIKHCPNETTIVVTLEERQISIEDSGMGIEPALREKVFERFYRADASNLNGSGLGLAITKEILSHYGAKIELMTSESLGGTKCLVTFL</sequence>
<evidence type="ECO:0000256" key="8">
    <source>
        <dbReference type="ARBA" id="ARBA00022989"/>
    </source>
</evidence>
<keyword evidence="5" id="KW-0808">Transferase</keyword>
<accession>A0A919EM96</accession>
<keyword evidence="10 11" id="KW-0472">Membrane</keyword>
<evidence type="ECO:0000256" key="10">
    <source>
        <dbReference type="ARBA" id="ARBA00023136"/>
    </source>
</evidence>
<dbReference type="Gene3D" id="3.30.565.10">
    <property type="entry name" value="Histidine kinase-like ATPase, C-terminal domain"/>
    <property type="match status" value="1"/>
</dbReference>
<keyword evidence="4" id="KW-0597">Phosphoprotein</keyword>
<dbReference type="InterPro" id="IPR036890">
    <property type="entry name" value="HATPase_C_sf"/>
</dbReference>
<dbReference type="Pfam" id="PF00512">
    <property type="entry name" value="HisKA"/>
    <property type="match status" value="1"/>
</dbReference>
<dbReference type="Pfam" id="PF00672">
    <property type="entry name" value="HAMP"/>
    <property type="match status" value="1"/>
</dbReference>
<dbReference type="PANTHER" id="PTHR45436:SF15">
    <property type="entry name" value="SENSOR HISTIDINE KINASE CUSS"/>
    <property type="match status" value="1"/>
</dbReference>
<keyword evidence="8 11" id="KW-1133">Transmembrane helix</keyword>
<evidence type="ECO:0000313" key="14">
    <source>
        <dbReference type="EMBL" id="GHF97633.1"/>
    </source>
</evidence>
<dbReference type="CDD" id="cd06225">
    <property type="entry name" value="HAMP"/>
    <property type="match status" value="1"/>
</dbReference>
<evidence type="ECO:0000259" key="13">
    <source>
        <dbReference type="PROSITE" id="PS50885"/>
    </source>
</evidence>
<keyword evidence="6 11" id="KW-0812">Transmembrane</keyword>
<dbReference type="RefSeq" id="WP_189771633.1">
    <property type="nucleotide sequence ID" value="NZ_BNCK01000006.1"/>
</dbReference>
<dbReference type="InterPro" id="IPR003594">
    <property type="entry name" value="HATPase_dom"/>
</dbReference>
<keyword evidence="7 14" id="KW-0418">Kinase</keyword>